<organism evidence="2 3">
    <name type="scientific">Molossus molossus</name>
    <name type="common">Pallas' mastiff bat</name>
    <name type="synonym">Vespertilio molossus</name>
    <dbReference type="NCBI Taxonomy" id="27622"/>
    <lineage>
        <taxon>Eukaryota</taxon>
        <taxon>Metazoa</taxon>
        <taxon>Chordata</taxon>
        <taxon>Craniata</taxon>
        <taxon>Vertebrata</taxon>
        <taxon>Euteleostomi</taxon>
        <taxon>Mammalia</taxon>
        <taxon>Eutheria</taxon>
        <taxon>Laurasiatheria</taxon>
        <taxon>Chiroptera</taxon>
        <taxon>Yangochiroptera</taxon>
        <taxon>Molossidae</taxon>
        <taxon>Molossus</taxon>
    </lineage>
</organism>
<feature type="compositionally biased region" description="Low complexity" evidence="1">
    <location>
        <begin position="15"/>
        <end position="32"/>
    </location>
</feature>
<sequence>MTCPGPATRSQPVCRALGPPRAAGTAAAHPPASLHGSPAPVALPNLRSGLCANQGFSFSLEGPRPAVPAGSGLLWAEPLPWGAHRDAGRKLLSQRVFGRCAHWEGARGTCGTSLGEGRSGLSGWSDSWTETSGRQAPLAGWTPLGTAGGWLLSVMEPYVGAPFNTWCGGSAPASPAGGAQWGALRLNWPLALRPLPPPRFPPEHRIPHGPAVGA</sequence>
<dbReference type="EMBL" id="JACASF010000014">
    <property type="protein sequence ID" value="KAF6433712.1"/>
    <property type="molecule type" value="Genomic_DNA"/>
</dbReference>
<comment type="caution">
    <text evidence="2">The sequence shown here is derived from an EMBL/GenBank/DDBJ whole genome shotgun (WGS) entry which is preliminary data.</text>
</comment>
<evidence type="ECO:0000313" key="2">
    <source>
        <dbReference type="EMBL" id="KAF6433712.1"/>
    </source>
</evidence>
<reference evidence="2 3" key="1">
    <citation type="journal article" date="2020" name="Nature">
        <title>Six reference-quality genomes reveal evolution of bat adaptations.</title>
        <authorList>
            <person name="Jebb D."/>
            <person name="Huang Z."/>
            <person name="Pippel M."/>
            <person name="Hughes G.M."/>
            <person name="Lavrichenko K."/>
            <person name="Devanna P."/>
            <person name="Winkler S."/>
            <person name="Jermiin L.S."/>
            <person name="Skirmuntt E.C."/>
            <person name="Katzourakis A."/>
            <person name="Burkitt-Gray L."/>
            <person name="Ray D.A."/>
            <person name="Sullivan K.A.M."/>
            <person name="Roscito J.G."/>
            <person name="Kirilenko B.M."/>
            <person name="Davalos L.M."/>
            <person name="Corthals A.P."/>
            <person name="Power M.L."/>
            <person name="Jones G."/>
            <person name="Ransome R.D."/>
            <person name="Dechmann D.K.N."/>
            <person name="Locatelli A.G."/>
            <person name="Puechmaille S.J."/>
            <person name="Fedrigo O."/>
            <person name="Jarvis E.D."/>
            <person name="Hiller M."/>
            <person name="Vernes S.C."/>
            <person name="Myers E.W."/>
            <person name="Teeling E.C."/>
        </authorList>
    </citation>
    <scope>NUCLEOTIDE SEQUENCE [LARGE SCALE GENOMIC DNA]</scope>
    <source>
        <strain evidence="2">MMolMol1</strain>
        <tissue evidence="2">Muscle</tissue>
    </source>
</reference>
<evidence type="ECO:0000256" key="1">
    <source>
        <dbReference type="SAM" id="MobiDB-lite"/>
    </source>
</evidence>
<feature type="region of interest" description="Disordered" evidence="1">
    <location>
        <begin position="1"/>
        <end position="39"/>
    </location>
</feature>
<name>A0A7J8EF47_MOLMO</name>
<accession>A0A7J8EF47</accession>
<proteinExistence type="predicted"/>
<dbReference type="Proteomes" id="UP000550707">
    <property type="component" value="Unassembled WGS sequence"/>
</dbReference>
<gene>
    <name evidence="2" type="ORF">HJG59_008799</name>
</gene>
<dbReference type="AlphaFoldDB" id="A0A7J8EF47"/>
<dbReference type="InParanoid" id="A0A7J8EF47"/>
<protein>
    <submittedName>
        <fullName evidence="2">Uncharacterized protein</fullName>
    </submittedName>
</protein>
<evidence type="ECO:0000313" key="3">
    <source>
        <dbReference type="Proteomes" id="UP000550707"/>
    </source>
</evidence>
<keyword evidence="3" id="KW-1185">Reference proteome</keyword>